<reference evidence="1" key="1">
    <citation type="submission" date="2019-12" db="EMBL/GenBank/DDBJ databases">
        <title>Genome sequencing and annotation of Brassica cretica.</title>
        <authorList>
            <person name="Studholme D.J."/>
            <person name="Sarris P.F."/>
        </authorList>
    </citation>
    <scope>NUCLEOTIDE SEQUENCE</scope>
    <source>
        <strain evidence="1">PFS-102/07</strain>
        <tissue evidence="1">Leaf</tissue>
    </source>
</reference>
<dbReference type="EMBL" id="QGKY02001015">
    <property type="protein sequence ID" value="KAF2576659.1"/>
    <property type="molecule type" value="Genomic_DNA"/>
</dbReference>
<organism evidence="1">
    <name type="scientific">Brassica cretica</name>
    <name type="common">Mustard</name>
    <dbReference type="NCBI Taxonomy" id="69181"/>
    <lineage>
        <taxon>Eukaryota</taxon>
        <taxon>Viridiplantae</taxon>
        <taxon>Streptophyta</taxon>
        <taxon>Embryophyta</taxon>
        <taxon>Tracheophyta</taxon>
        <taxon>Spermatophyta</taxon>
        <taxon>Magnoliopsida</taxon>
        <taxon>eudicotyledons</taxon>
        <taxon>Gunneridae</taxon>
        <taxon>Pentapetalae</taxon>
        <taxon>rosids</taxon>
        <taxon>malvids</taxon>
        <taxon>Brassicales</taxon>
        <taxon>Brassicaceae</taxon>
        <taxon>Brassiceae</taxon>
        <taxon>Brassica</taxon>
    </lineage>
</organism>
<sequence>MPILGFWRSSKTKGWKFLVDEETGGRLLTLDTSKTFNNLRVMVCEDFGTDVNLVNIELSYLPSDLVIGLDSPPVFITNDRQLKKFLTYVKTKASTRLCVCIRSKVGFNLNEEHAESPNREEVGMSCEVLDDIDGEAELEEEDAKIDESDDENKCEKDMINGKYDVRTNNPVESINSTLRLPREFPVIPLLDSIGEMMTRWFFKRRTLSSKHKQPLTVAVEKKIDRRIEKGKKFQVFPVSDDRHAIKAAFSVGIQAHTLTDDMYTTASWRSIYEESINPISVLEDA</sequence>
<accession>A0A8S9J4J3</accession>
<comment type="caution">
    <text evidence="1">The sequence shown here is derived from an EMBL/GenBank/DDBJ whole genome shotgun (WGS) entry which is preliminary data.</text>
</comment>
<proteinExistence type="predicted"/>
<evidence type="ECO:0000313" key="1">
    <source>
        <dbReference type="EMBL" id="KAF2576659.1"/>
    </source>
</evidence>
<gene>
    <name evidence="1" type="ORF">F2Q70_00002204</name>
</gene>
<name>A0A8S9J4J3_BRACR</name>
<protein>
    <submittedName>
        <fullName evidence="1">Uncharacterized protein</fullName>
    </submittedName>
</protein>
<dbReference type="AlphaFoldDB" id="A0A8S9J4J3"/>